<evidence type="ECO:0000313" key="3">
    <source>
        <dbReference type="Proteomes" id="UP001201980"/>
    </source>
</evidence>
<dbReference type="InterPro" id="IPR010730">
    <property type="entry name" value="HET"/>
</dbReference>
<sequence>MPRRYQYTNLDPSTKQIRLLTILSSKNRNSDLHCTISTAPSSSEAPKYAALSYAWGEAVFPQRIFIGKRMLRVTQNLFDALVRLRNQSKPTVLWIDAICINQTSNNEKNHQVRLMRDIYHDANQVLIWLGKSTDELDKAMDYLRDRWNLGQVPYVAPTKGLFEYCELPWWSRMWVVQEVVAARIDPLILCGEKSIPYSAGSLELSGWLGDEWMAQVLDLGSSKDLDAGSRVIGPLNKMKQYLRWSIHRPSTVDEWKWLTLERLLLTTSSRESSDPRDRIYALLGIAHGPDHSLPDPNYSLDAYAPNIDFEKQTPSWCIDFSLKCWSGLAEVCLWATTFPLPGRDSHSGPAGRWCSSGKLTSEFSHGAQRSVLNATGARIGLINSSTQHHNLGILGDLVWYEYKKSMSRHFHSLAASGVDNEQPPGSSSSYLFSNARPEGVTRSIRCEAEIFRLFMIVDEFVRHAYPSLASRLGREKAVEKMARGVIWKIASKGMEFHEHPHAICGPTLDGYAQVEGRAVAYSQRRAEISTDWADFLPSDDLYNETLDLAVVSVASIACEGSCFVTTDTGYIGCAGPFLLQEGDVLAIIFGCNVPAVLRPQDDGTFKIVSFAYVDDVMEGQFVRNEESLVREVFSLS</sequence>
<feature type="domain" description="Heterokaryon incompatibility" evidence="1">
    <location>
        <begin position="48"/>
        <end position="178"/>
    </location>
</feature>
<organism evidence="2 3">
    <name type="scientific">Zalerion maritima</name>
    <dbReference type="NCBI Taxonomy" id="339359"/>
    <lineage>
        <taxon>Eukaryota</taxon>
        <taxon>Fungi</taxon>
        <taxon>Dikarya</taxon>
        <taxon>Ascomycota</taxon>
        <taxon>Pezizomycotina</taxon>
        <taxon>Sordariomycetes</taxon>
        <taxon>Lulworthiomycetidae</taxon>
        <taxon>Lulworthiales</taxon>
        <taxon>Lulworthiaceae</taxon>
        <taxon>Zalerion</taxon>
    </lineage>
</organism>
<dbReference type="AlphaFoldDB" id="A0AAD5WTM2"/>
<dbReference type="EMBL" id="JAKWBI020000113">
    <property type="protein sequence ID" value="KAJ2902409.1"/>
    <property type="molecule type" value="Genomic_DNA"/>
</dbReference>
<accession>A0AAD5WTM2</accession>
<comment type="caution">
    <text evidence="2">The sequence shown here is derived from an EMBL/GenBank/DDBJ whole genome shotgun (WGS) entry which is preliminary data.</text>
</comment>
<dbReference type="Proteomes" id="UP001201980">
    <property type="component" value="Unassembled WGS sequence"/>
</dbReference>
<evidence type="ECO:0000259" key="1">
    <source>
        <dbReference type="Pfam" id="PF06985"/>
    </source>
</evidence>
<dbReference type="Pfam" id="PF26639">
    <property type="entry name" value="Het-6_barrel"/>
    <property type="match status" value="1"/>
</dbReference>
<protein>
    <submittedName>
        <fullName evidence="2">HET-domain-containing protein</fullName>
    </submittedName>
</protein>
<dbReference type="InterPro" id="IPR052895">
    <property type="entry name" value="HetReg/Transcr_Mod"/>
</dbReference>
<dbReference type="PANTHER" id="PTHR24148:SF73">
    <property type="entry name" value="HET DOMAIN PROTEIN (AFU_ORTHOLOGUE AFUA_8G01020)"/>
    <property type="match status" value="1"/>
</dbReference>
<evidence type="ECO:0000313" key="2">
    <source>
        <dbReference type="EMBL" id="KAJ2902409.1"/>
    </source>
</evidence>
<proteinExistence type="predicted"/>
<reference evidence="2" key="1">
    <citation type="submission" date="2022-07" db="EMBL/GenBank/DDBJ databases">
        <title>Draft genome sequence of Zalerion maritima ATCC 34329, a (micro)plastics degrading marine fungus.</title>
        <authorList>
            <person name="Paco A."/>
            <person name="Goncalves M.F.M."/>
            <person name="Rocha-Santos T.A.P."/>
            <person name="Alves A."/>
        </authorList>
    </citation>
    <scope>NUCLEOTIDE SEQUENCE</scope>
    <source>
        <strain evidence="2">ATCC 34329</strain>
    </source>
</reference>
<gene>
    <name evidence="2" type="ORF">MKZ38_000598</name>
</gene>
<dbReference type="Pfam" id="PF06985">
    <property type="entry name" value="HET"/>
    <property type="match status" value="1"/>
</dbReference>
<dbReference type="PANTHER" id="PTHR24148">
    <property type="entry name" value="ANKYRIN REPEAT DOMAIN-CONTAINING PROTEIN 39 HOMOLOG-RELATED"/>
    <property type="match status" value="1"/>
</dbReference>
<keyword evidence="3" id="KW-1185">Reference proteome</keyword>
<name>A0AAD5WTM2_9PEZI</name>